<sequence>MTSARRQSAFGAVTGWWAAAARALALVLALAVAAPVAGFAEDAAFHGGGSNNGIELAMTSDPAAGGASAFDPGLACHAHCGCHVVAKLDAMDLTTLPEASRPSYARMSETASSVFPNRLPRPPRA</sequence>
<evidence type="ECO:0008006" key="5">
    <source>
        <dbReference type="Google" id="ProtNLM"/>
    </source>
</evidence>
<accession>A0A509EAL8</accession>
<reference evidence="3 4" key="1">
    <citation type="submission" date="2019-06" db="EMBL/GenBank/DDBJ databases">
        <authorList>
            <person name="Rodrigo-Torres L."/>
            <person name="Arahal R. D."/>
            <person name="Lucena T."/>
        </authorList>
    </citation>
    <scope>NUCLEOTIDE SEQUENCE [LARGE SCALE GENOMIC DNA]</scope>
    <source>
        <strain evidence="3 4">SB0023/3</strain>
    </source>
</reference>
<evidence type="ECO:0000256" key="1">
    <source>
        <dbReference type="SAM" id="MobiDB-lite"/>
    </source>
</evidence>
<evidence type="ECO:0000313" key="3">
    <source>
        <dbReference type="EMBL" id="VUD70183.1"/>
    </source>
</evidence>
<feature type="signal peptide" evidence="2">
    <location>
        <begin position="1"/>
        <end position="33"/>
    </location>
</feature>
<feature type="region of interest" description="Disordered" evidence="1">
    <location>
        <begin position="102"/>
        <end position="125"/>
    </location>
</feature>
<dbReference type="EMBL" id="CABFPH010000006">
    <property type="protein sequence ID" value="VUD70183.1"/>
    <property type="molecule type" value="Genomic_DNA"/>
</dbReference>
<dbReference type="AlphaFoldDB" id="A0A509EAL8"/>
<organism evidence="3 4">
    <name type="scientific">Methylobacterium symbioticum</name>
    <dbReference type="NCBI Taxonomy" id="2584084"/>
    <lineage>
        <taxon>Bacteria</taxon>
        <taxon>Pseudomonadati</taxon>
        <taxon>Pseudomonadota</taxon>
        <taxon>Alphaproteobacteria</taxon>
        <taxon>Hyphomicrobiales</taxon>
        <taxon>Methylobacteriaceae</taxon>
        <taxon>Methylobacterium</taxon>
    </lineage>
</organism>
<dbReference type="OrthoDB" id="8000685at2"/>
<keyword evidence="2" id="KW-0732">Signal</keyword>
<protein>
    <recommendedName>
        <fullName evidence="5">DUF2946 domain-containing protein</fullName>
    </recommendedName>
</protein>
<feature type="chain" id="PRO_5021191478" description="DUF2946 domain-containing protein" evidence="2">
    <location>
        <begin position="34"/>
        <end position="125"/>
    </location>
</feature>
<proteinExistence type="predicted"/>
<gene>
    <name evidence="3" type="ORF">MET9862_00746</name>
</gene>
<evidence type="ECO:0000313" key="4">
    <source>
        <dbReference type="Proteomes" id="UP000410984"/>
    </source>
</evidence>
<dbReference type="Proteomes" id="UP000410984">
    <property type="component" value="Unassembled WGS sequence"/>
</dbReference>
<evidence type="ECO:0000256" key="2">
    <source>
        <dbReference type="SAM" id="SignalP"/>
    </source>
</evidence>
<keyword evidence="4" id="KW-1185">Reference proteome</keyword>
<name>A0A509EAL8_9HYPH</name>